<dbReference type="Proteomes" id="UP000004508">
    <property type="component" value="Unassembled WGS sequence"/>
</dbReference>
<dbReference type="eggNOG" id="COG1653">
    <property type="taxonomic scope" value="Bacteria"/>
</dbReference>
<reference evidence="2 3" key="1">
    <citation type="journal article" date="2011" name="Stand. Genomic Sci.">
        <title>Non-contiguous finished genome sequence and contextual data of the filamentous soil bacterium Ktedonobacter racemifer type strain (SOSP1-21).</title>
        <authorList>
            <person name="Chang Y.J."/>
            <person name="Land M."/>
            <person name="Hauser L."/>
            <person name="Chertkov O."/>
            <person name="Del Rio T.G."/>
            <person name="Nolan M."/>
            <person name="Copeland A."/>
            <person name="Tice H."/>
            <person name="Cheng J.F."/>
            <person name="Lucas S."/>
            <person name="Han C."/>
            <person name="Goodwin L."/>
            <person name="Pitluck S."/>
            <person name="Ivanova N."/>
            <person name="Ovchinikova G."/>
            <person name="Pati A."/>
            <person name="Chen A."/>
            <person name="Palaniappan K."/>
            <person name="Mavromatis K."/>
            <person name="Liolios K."/>
            <person name="Brettin T."/>
            <person name="Fiebig A."/>
            <person name="Rohde M."/>
            <person name="Abt B."/>
            <person name="Goker M."/>
            <person name="Detter J.C."/>
            <person name="Woyke T."/>
            <person name="Bristow J."/>
            <person name="Eisen J.A."/>
            <person name="Markowitz V."/>
            <person name="Hugenholtz P."/>
            <person name="Kyrpides N.C."/>
            <person name="Klenk H.P."/>
            <person name="Lapidus A."/>
        </authorList>
    </citation>
    <scope>NUCLEOTIDE SEQUENCE [LARGE SCALE GENOMIC DNA]</scope>
    <source>
        <strain evidence="3">DSM 44963</strain>
    </source>
</reference>
<dbReference type="PANTHER" id="PTHR43649:SF32">
    <property type="entry name" value="SUGAR BINDING SECRETED PROTEIN"/>
    <property type="match status" value="1"/>
</dbReference>
<evidence type="ECO:0000256" key="1">
    <source>
        <dbReference type="SAM" id="SignalP"/>
    </source>
</evidence>
<dbReference type="EMBL" id="ADVG01000003">
    <property type="protein sequence ID" value="EFH84252.1"/>
    <property type="molecule type" value="Genomic_DNA"/>
</dbReference>
<dbReference type="InParanoid" id="D6TVL9"/>
<name>D6TVL9_KTERA</name>
<keyword evidence="1" id="KW-0732">Signal</keyword>
<dbReference type="SUPFAM" id="SSF53850">
    <property type="entry name" value="Periplasmic binding protein-like II"/>
    <property type="match status" value="1"/>
</dbReference>
<dbReference type="RefSeq" id="WP_007915627.1">
    <property type="nucleotide sequence ID" value="NZ_ADVG01000003.1"/>
</dbReference>
<sequence>MIYASGPALRRRKVWLNTFFCLLALLSTAMGLAACAGSDDGKIHLTLWYWNRSISDSLIAQVSKQFPNIVLDAQKITDYDNKVRTSMAAHSGVPDIMGINSNISTYFPDEDQFVDLKSLGANDVQSQYLAWKWNLGIAPDGKMIGFPMDTGPTALFYRTDLFEKAGLPTDPAQVAAQLKTWDDYINAGVKLKQATNNKSFMFDNIGTVYGQMLGQSAKQYFDKSGTYLGDQSHIKAMWDEAIKTYKAGVDGKVPLWGTSWNQGVSNGYIASFVGAVWMKQVLQDAAPDTKGKWRIARAPGGDGNSGGSFMAVTKYSQHPKEAFEVIKWLQSPTNQVAGYKDLQLYPSALDSLNDPALHQKEDFYGGQDTSEVFNVAVKNIPSFYSGPYDGIVGGAIGDQLNLVEYQGKDPDQAWNDAQATTQRGLLR</sequence>
<dbReference type="AlphaFoldDB" id="D6TVL9"/>
<evidence type="ECO:0000313" key="3">
    <source>
        <dbReference type="Proteomes" id="UP000004508"/>
    </source>
</evidence>
<proteinExistence type="predicted"/>
<feature type="chain" id="PRO_5003088508" evidence="1">
    <location>
        <begin position="37"/>
        <end position="427"/>
    </location>
</feature>
<organism evidence="2 3">
    <name type="scientific">Ktedonobacter racemifer DSM 44963</name>
    <dbReference type="NCBI Taxonomy" id="485913"/>
    <lineage>
        <taxon>Bacteria</taxon>
        <taxon>Bacillati</taxon>
        <taxon>Chloroflexota</taxon>
        <taxon>Ktedonobacteria</taxon>
        <taxon>Ktedonobacterales</taxon>
        <taxon>Ktedonobacteraceae</taxon>
        <taxon>Ktedonobacter</taxon>
    </lineage>
</organism>
<dbReference type="Pfam" id="PF01547">
    <property type="entry name" value="SBP_bac_1"/>
    <property type="match status" value="1"/>
</dbReference>
<feature type="signal peptide" evidence="1">
    <location>
        <begin position="1"/>
        <end position="36"/>
    </location>
</feature>
<keyword evidence="3" id="KW-1185">Reference proteome</keyword>
<protein>
    <submittedName>
        <fullName evidence="2">Extracellular solute-binding protein family 1</fullName>
    </submittedName>
</protein>
<dbReference type="OrthoDB" id="9768630at2"/>
<dbReference type="Gene3D" id="3.40.190.10">
    <property type="entry name" value="Periplasmic binding protein-like II"/>
    <property type="match status" value="1"/>
</dbReference>
<dbReference type="STRING" id="485913.Krac_5277"/>
<gene>
    <name evidence="2" type="ORF">Krac_5277</name>
</gene>
<dbReference type="InterPro" id="IPR050490">
    <property type="entry name" value="Bact_solute-bd_prot1"/>
</dbReference>
<evidence type="ECO:0000313" key="2">
    <source>
        <dbReference type="EMBL" id="EFH84252.1"/>
    </source>
</evidence>
<accession>D6TVL9</accession>
<dbReference type="InterPro" id="IPR006059">
    <property type="entry name" value="SBP"/>
</dbReference>
<comment type="caution">
    <text evidence="2">The sequence shown here is derived from an EMBL/GenBank/DDBJ whole genome shotgun (WGS) entry which is preliminary data.</text>
</comment>
<dbReference type="PANTHER" id="PTHR43649">
    <property type="entry name" value="ARABINOSE-BINDING PROTEIN-RELATED"/>
    <property type="match status" value="1"/>
</dbReference>